<reference evidence="1" key="1">
    <citation type="submission" date="2018-11" db="EMBL/GenBank/DDBJ databases">
        <authorList>
            <person name="Alioto T."/>
            <person name="Alioto T."/>
        </authorList>
    </citation>
    <scope>NUCLEOTIDE SEQUENCE</scope>
</reference>
<comment type="caution">
    <text evidence="1">The sequence shown here is derived from an EMBL/GenBank/DDBJ whole genome shotgun (WGS) entry which is preliminary data.</text>
</comment>
<feature type="non-terminal residue" evidence="1">
    <location>
        <position position="51"/>
    </location>
</feature>
<evidence type="ECO:0000313" key="2">
    <source>
        <dbReference type="Proteomes" id="UP000596742"/>
    </source>
</evidence>
<dbReference type="Proteomes" id="UP000596742">
    <property type="component" value="Unassembled WGS sequence"/>
</dbReference>
<name>A0A8B6GX93_MYTGA</name>
<keyword evidence="2" id="KW-1185">Reference proteome</keyword>
<gene>
    <name evidence="1" type="ORF">MGAL_10B058633</name>
</gene>
<accession>A0A8B6GX93</accession>
<sequence length="51" mass="5597">MSIVLPQFVLEKECAEEMVLFAGNSIHPINLPLITEQDNVLVTALATKSEV</sequence>
<organism evidence="1 2">
    <name type="scientific">Mytilus galloprovincialis</name>
    <name type="common">Mediterranean mussel</name>
    <dbReference type="NCBI Taxonomy" id="29158"/>
    <lineage>
        <taxon>Eukaryota</taxon>
        <taxon>Metazoa</taxon>
        <taxon>Spiralia</taxon>
        <taxon>Lophotrochozoa</taxon>
        <taxon>Mollusca</taxon>
        <taxon>Bivalvia</taxon>
        <taxon>Autobranchia</taxon>
        <taxon>Pteriomorphia</taxon>
        <taxon>Mytilida</taxon>
        <taxon>Mytiloidea</taxon>
        <taxon>Mytilidae</taxon>
        <taxon>Mytilinae</taxon>
        <taxon>Mytilus</taxon>
    </lineage>
</organism>
<evidence type="ECO:0000313" key="1">
    <source>
        <dbReference type="EMBL" id="VDI70386.1"/>
    </source>
</evidence>
<dbReference type="EMBL" id="UYJE01009141">
    <property type="protein sequence ID" value="VDI70386.1"/>
    <property type="molecule type" value="Genomic_DNA"/>
</dbReference>
<protein>
    <submittedName>
        <fullName evidence="1">Uncharacterized protein</fullName>
    </submittedName>
</protein>
<dbReference type="AlphaFoldDB" id="A0A8B6GX93"/>
<proteinExistence type="predicted"/>